<reference evidence="6" key="2">
    <citation type="submission" date="2025-08" db="UniProtKB">
        <authorList>
            <consortium name="Ensembl"/>
        </authorList>
    </citation>
    <scope>IDENTIFICATION</scope>
</reference>
<dbReference type="PANTHER" id="PTHR13386">
    <property type="entry name" value="HISTONE PARYLATION FACTOR 1"/>
    <property type="match status" value="1"/>
</dbReference>
<evidence type="ECO:0000313" key="7">
    <source>
        <dbReference type="Proteomes" id="UP000265120"/>
    </source>
</evidence>
<sequence length="284" mass="32993">IHVSDVNSKQRDEIVHLYKLEMPEDLYHFWDFCKELCPDNPRDALSETLGLHLVGPFDVLAGAHKKSTNPQPNFHLHWRFFYDPPEFQTVLRGSEDSQHHIGYYSLFLQKKKKEKVGDRAAVESLEVKLKKRAETLDLCLEQKTKDMKQRDKKVVTKTFHCAGIVVPVDKNDVGYRELPETDADLKKFCKAIVEARNDEERMKAFTPIQEIITLVQFANDECDYGMAYEFGIDLFCYGSHYFHKVIKQVLPMAYNLLKRNLFGEILEAHLSSRSHDNLDQLSAQ</sequence>
<dbReference type="GO" id="GO:0005694">
    <property type="term" value="C:chromosome"/>
    <property type="evidence" value="ECO:0007669"/>
    <property type="project" value="UniProtKB-SubCell"/>
</dbReference>
<comment type="similarity">
    <text evidence="3">Belongs to the HPF1 family.</text>
</comment>
<dbReference type="Pfam" id="PF10228">
    <property type="entry name" value="HPF1"/>
    <property type="match status" value="2"/>
</dbReference>
<comment type="subcellular location">
    <subcellularLocation>
        <location evidence="2">Chromosome</location>
    </subcellularLocation>
    <subcellularLocation>
        <location evidence="1">Nucleus</location>
    </subcellularLocation>
</comment>
<dbReference type="GO" id="GO:0042393">
    <property type="term" value="F:histone binding"/>
    <property type="evidence" value="ECO:0007669"/>
    <property type="project" value="InterPro"/>
</dbReference>
<dbReference type="Ensembl" id="ENSCSET00000009397.1">
    <property type="protein sequence ID" value="ENSCSEP00000009288.1"/>
    <property type="gene ID" value="ENSCSEG00000005962.1"/>
</dbReference>
<keyword evidence="5" id="KW-0539">Nucleus</keyword>
<reference evidence="6 7" key="1">
    <citation type="journal article" date="2014" name="Nat. Genet.">
        <title>Whole-genome sequence of a flatfish provides insights into ZW sex chromosome evolution and adaptation to a benthic lifestyle.</title>
        <authorList>
            <person name="Chen S."/>
            <person name="Zhang G."/>
            <person name="Shao C."/>
            <person name="Huang Q."/>
            <person name="Liu G."/>
            <person name="Zhang P."/>
            <person name="Song W."/>
            <person name="An N."/>
            <person name="Chalopin D."/>
            <person name="Volff J.N."/>
            <person name="Hong Y."/>
            <person name="Li Q."/>
            <person name="Sha Z."/>
            <person name="Zhou H."/>
            <person name="Xie M."/>
            <person name="Yu Q."/>
            <person name="Liu Y."/>
            <person name="Xiang H."/>
            <person name="Wang N."/>
            <person name="Wu K."/>
            <person name="Yang C."/>
            <person name="Zhou Q."/>
            <person name="Liao X."/>
            <person name="Yang L."/>
            <person name="Hu Q."/>
            <person name="Zhang J."/>
            <person name="Meng L."/>
            <person name="Jin L."/>
            <person name="Tian Y."/>
            <person name="Lian J."/>
            <person name="Yang J."/>
            <person name="Miao G."/>
            <person name="Liu S."/>
            <person name="Liang Z."/>
            <person name="Yan F."/>
            <person name="Li Y."/>
            <person name="Sun B."/>
            <person name="Zhang H."/>
            <person name="Zhang J."/>
            <person name="Zhu Y."/>
            <person name="Du M."/>
            <person name="Zhao Y."/>
            <person name="Schartl M."/>
            <person name="Tang Q."/>
            <person name="Wang J."/>
        </authorList>
    </citation>
    <scope>NUCLEOTIDE SEQUENCE</scope>
</reference>
<protein>
    <submittedName>
        <fullName evidence="6">Histone PARylation factor 1</fullName>
    </submittedName>
</protein>
<dbReference type="GO" id="GO:0005634">
    <property type="term" value="C:nucleus"/>
    <property type="evidence" value="ECO:0007669"/>
    <property type="project" value="UniProtKB-SubCell"/>
</dbReference>
<dbReference type="GeneTree" id="ENSGT00390000014876"/>
<dbReference type="AlphaFoldDB" id="A0A3P8V1K0"/>
<evidence type="ECO:0000256" key="4">
    <source>
        <dbReference type="ARBA" id="ARBA00022454"/>
    </source>
</evidence>
<evidence type="ECO:0000256" key="2">
    <source>
        <dbReference type="ARBA" id="ARBA00004286"/>
    </source>
</evidence>
<dbReference type="GO" id="GO:0006974">
    <property type="term" value="P:DNA damage response"/>
    <property type="evidence" value="ECO:0007669"/>
    <property type="project" value="InterPro"/>
</dbReference>
<dbReference type="Proteomes" id="UP000265120">
    <property type="component" value="Chromosome 9"/>
</dbReference>
<evidence type="ECO:0000256" key="3">
    <source>
        <dbReference type="ARBA" id="ARBA00010803"/>
    </source>
</evidence>
<keyword evidence="7" id="KW-1185">Reference proteome</keyword>
<evidence type="ECO:0000313" key="6">
    <source>
        <dbReference type="Ensembl" id="ENSCSEP00000009288.1"/>
    </source>
</evidence>
<name>A0A3P8V1K0_CYNSE</name>
<proteinExistence type="inferred from homology"/>
<evidence type="ECO:0000256" key="5">
    <source>
        <dbReference type="ARBA" id="ARBA00023242"/>
    </source>
</evidence>
<accession>A0A3P8V1K0</accession>
<reference evidence="6" key="3">
    <citation type="submission" date="2025-09" db="UniProtKB">
        <authorList>
            <consortium name="Ensembl"/>
        </authorList>
    </citation>
    <scope>IDENTIFICATION</scope>
</reference>
<keyword evidence="4" id="KW-0158">Chromosome</keyword>
<organism evidence="6 7">
    <name type="scientific">Cynoglossus semilaevis</name>
    <name type="common">Tongue sole</name>
    <dbReference type="NCBI Taxonomy" id="244447"/>
    <lineage>
        <taxon>Eukaryota</taxon>
        <taxon>Metazoa</taxon>
        <taxon>Chordata</taxon>
        <taxon>Craniata</taxon>
        <taxon>Vertebrata</taxon>
        <taxon>Euteleostomi</taxon>
        <taxon>Actinopterygii</taxon>
        <taxon>Neopterygii</taxon>
        <taxon>Teleostei</taxon>
        <taxon>Neoteleostei</taxon>
        <taxon>Acanthomorphata</taxon>
        <taxon>Carangaria</taxon>
        <taxon>Pleuronectiformes</taxon>
        <taxon>Pleuronectoidei</taxon>
        <taxon>Cynoglossidae</taxon>
        <taxon>Cynoglossinae</taxon>
        <taxon>Cynoglossus</taxon>
    </lineage>
</organism>
<dbReference type="PANTHER" id="PTHR13386:SF1">
    <property type="entry name" value="HISTONE PARYLATION FACTOR 1"/>
    <property type="match status" value="1"/>
</dbReference>
<dbReference type="InterPro" id="IPR019361">
    <property type="entry name" value="HPF1"/>
</dbReference>
<dbReference type="GO" id="GO:0072572">
    <property type="term" value="F:poly-ADP-D-ribose binding"/>
    <property type="evidence" value="ECO:0007669"/>
    <property type="project" value="TreeGrafter"/>
</dbReference>
<evidence type="ECO:0000256" key="1">
    <source>
        <dbReference type="ARBA" id="ARBA00004123"/>
    </source>
</evidence>